<dbReference type="OrthoDB" id="9800058at2"/>
<dbReference type="NCBIfam" id="TIGR01549">
    <property type="entry name" value="HAD-SF-IA-v1"/>
    <property type="match status" value="1"/>
</dbReference>
<dbReference type="EC" id="3.1.3.18" evidence="4"/>
<dbReference type="SUPFAM" id="SSF56784">
    <property type="entry name" value="HAD-like"/>
    <property type="match status" value="1"/>
</dbReference>
<evidence type="ECO:0000256" key="4">
    <source>
        <dbReference type="ARBA" id="ARBA00013078"/>
    </source>
</evidence>
<dbReference type="InterPro" id="IPR006439">
    <property type="entry name" value="HAD-SF_hydro_IA"/>
</dbReference>
<gene>
    <name evidence="6" type="ORF">E0L21_07870</name>
</gene>
<dbReference type="GO" id="GO:0006281">
    <property type="term" value="P:DNA repair"/>
    <property type="evidence" value="ECO:0007669"/>
    <property type="project" value="TreeGrafter"/>
</dbReference>
<accession>A0A4R0HP90</accession>
<dbReference type="InterPro" id="IPR023214">
    <property type="entry name" value="HAD_sf"/>
</dbReference>
<dbReference type="Gene3D" id="1.10.150.520">
    <property type="match status" value="1"/>
</dbReference>
<evidence type="ECO:0000313" key="6">
    <source>
        <dbReference type="EMBL" id="TCC12553.1"/>
    </source>
</evidence>
<organism evidence="6 7">
    <name type="scientific">Kosakonia quasisacchari</name>
    <dbReference type="NCBI Taxonomy" id="2529380"/>
    <lineage>
        <taxon>Bacteria</taxon>
        <taxon>Pseudomonadati</taxon>
        <taxon>Pseudomonadota</taxon>
        <taxon>Gammaproteobacteria</taxon>
        <taxon>Enterobacterales</taxon>
        <taxon>Enterobacteriaceae</taxon>
        <taxon>Kosakonia</taxon>
    </lineage>
</organism>
<dbReference type="InterPro" id="IPR050155">
    <property type="entry name" value="HAD-like_hydrolase_sf"/>
</dbReference>
<sequence>MKSVLITDLDNTLFDWFTIWHASFSAMLNEVSRVSNVPVSELKPQIKQIHQKHGTAEYAFVLEEIPSLIKKYGGREQINKALDSAIHAYRSERKKHLFLYPTVLDTLLELKRLGVLIIGYTESKEYYSNYRVSKLNLDGVIDILFSPEDHSIPAGVQPQTSYNLNKTVNRHTPYGEVKPNPKILREIISSVNAMPEDCVYIGDSEMKDIAMALDAGVDAVFAKYGNKHFLSGTDYNLLREVTHWTDAEVENERKIKEEKKDVHAEFVIEEFSELLNLFVFTEFTRNV</sequence>
<keyword evidence="6" id="KW-0378">Hydrolase</keyword>
<dbReference type="InterPro" id="IPR036412">
    <property type="entry name" value="HAD-like_sf"/>
</dbReference>
<dbReference type="PANTHER" id="PTHR43434:SF1">
    <property type="entry name" value="PHOSPHOGLYCOLATE PHOSPHATASE"/>
    <property type="match status" value="1"/>
</dbReference>
<dbReference type="SFLD" id="SFLDS00003">
    <property type="entry name" value="Haloacid_Dehalogenase"/>
    <property type="match status" value="1"/>
</dbReference>
<comment type="catalytic activity">
    <reaction evidence="1">
        <text>2-phosphoglycolate + H2O = glycolate + phosphate</text>
        <dbReference type="Rhea" id="RHEA:14369"/>
        <dbReference type="ChEBI" id="CHEBI:15377"/>
        <dbReference type="ChEBI" id="CHEBI:29805"/>
        <dbReference type="ChEBI" id="CHEBI:43474"/>
        <dbReference type="ChEBI" id="CHEBI:58033"/>
        <dbReference type="EC" id="3.1.3.18"/>
    </reaction>
</comment>
<reference evidence="6 7" key="1">
    <citation type="submission" date="2019-02" db="EMBL/GenBank/DDBJ databases">
        <title>The draft genome of Kosakonia quasisacchari strain WCHKQ120001.</title>
        <authorList>
            <person name="Wang C."/>
            <person name="Feng Y."/>
            <person name="Zong Z."/>
        </authorList>
    </citation>
    <scope>NUCLEOTIDE SEQUENCE [LARGE SCALE GENOMIC DNA]</scope>
    <source>
        <strain evidence="6 7">WCHKQ120001</strain>
    </source>
</reference>
<proteinExistence type="inferred from homology"/>
<dbReference type="GO" id="GO:0046872">
    <property type="term" value="F:metal ion binding"/>
    <property type="evidence" value="ECO:0007669"/>
    <property type="project" value="UniProtKB-KW"/>
</dbReference>
<dbReference type="Pfam" id="PF00702">
    <property type="entry name" value="Hydrolase"/>
    <property type="match status" value="1"/>
</dbReference>
<protein>
    <recommendedName>
        <fullName evidence="4">phosphoglycolate phosphatase</fullName>
        <ecNumber evidence="4">3.1.3.18</ecNumber>
    </recommendedName>
</protein>
<comment type="similarity">
    <text evidence="3">Belongs to the HAD-like hydrolase superfamily. CbbY/CbbZ/Gph/YieH family.</text>
</comment>
<dbReference type="RefSeq" id="WP_131408287.1">
    <property type="nucleotide sequence ID" value="NZ_SJOP01000006.1"/>
</dbReference>
<evidence type="ECO:0000313" key="7">
    <source>
        <dbReference type="Proteomes" id="UP000291793"/>
    </source>
</evidence>
<dbReference type="GO" id="GO:0008967">
    <property type="term" value="F:phosphoglycolate phosphatase activity"/>
    <property type="evidence" value="ECO:0007669"/>
    <property type="project" value="UniProtKB-EC"/>
</dbReference>
<keyword evidence="7" id="KW-1185">Reference proteome</keyword>
<dbReference type="Proteomes" id="UP000291793">
    <property type="component" value="Unassembled WGS sequence"/>
</dbReference>
<dbReference type="AlphaFoldDB" id="A0A4R0HP90"/>
<dbReference type="Gene3D" id="3.40.50.1000">
    <property type="entry name" value="HAD superfamily/HAD-like"/>
    <property type="match status" value="2"/>
</dbReference>
<name>A0A4R0HP90_9ENTR</name>
<evidence type="ECO:0000256" key="5">
    <source>
        <dbReference type="ARBA" id="ARBA00022723"/>
    </source>
</evidence>
<keyword evidence="5" id="KW-0479">Metal-binding</keyword>
<comment type="pathway">
    <text evidence="2">Organic acid metabolism; glycolate biosynthesis; glycolate from 2-phosphoglycolate: step 1/1.</text>
</comment>
<dbReference type="PANTHER" id="PTHR43434">
    <property type="entry name" value="PHOSPHOGLYCOLATE PHOSPHATASE"/>
    <property type="match status" value="1"/>
</dbReference>
<evidence type="ECO:0000256" key="3">
    <source>
        <dbReference type="ARBA" id="ARBA00006171"/>
    </source>
</evidence>
<evidence type="ECO:0000256" key="1">
    <source>
        <dbReference type="ARBA" id="ARBA00000830"/>
    </source>
</evidence>
<evidence type="ECO:0000256" key="2">
    <source>
        <dbReference type="ARBA" id="ARBA00004818"/>
    </source>
</evidence>
<dbReference type="EMBL" id="SJOP01000006">
    <property type="protein sequence ID" value="TCC12553.1"/>
    <property type="molecule type" value="Genomic_DNA"/>
</dbReference>
<dbReference type="SFLD" id="SFLDG01129">
    <property type="entry name" value="C1.5:_HAD__Beta-PGM__Phosphata"/>
    <property type="match status" value="1"/>
</dbReference>
<comment type="caution">
    <text evidence="6">The sequence shown here is derived from an EMBL/GenBank/DDBJ whole genome shotgun (WGS) entry which is preliminary data.</text>
</comment>